<dbReference type="CDD" id="cd03230">
    <property type="entry name" value="ABC_DR_subfamily_A"/>
    <property type="match status" value="1"/>
</dbReference>
<feature type="domain" description="ABC transporter" evidence="5">
    <location>
        <begin position="4"/>
        <end position="230"/>
    </location>
</feature>
<dbReference type="Pfam" id="PF13732">
    <property type="entry name" value="DrrA1-3_C"/>
    <property type="match status" value="1"/>
</dbReference>
<name>A0ABS7D978_9BACL</name>
<keyword evidence="4 6" id="KW-0067">ATP-binding</keyword>
<dbReference type="InterPro" id="IPR025302">
    <property type="entry name" value="DrrA1/2-like_C"/>
</dbReference>
<dbReference type="GO" id="GO:0005524">
    <property type="term" value="F:ATP binding"/>
    <property type="evidence" value="ECO:0007669"/>
    <property type="project" value="UniProtKB-KW"/>
</dbReference>
<dbReference type="Pfam" id="PF00005">
    <property type="entry name" value="ABC_tran"/>
    <property type="match status" value="1"/>
</dbReference>
<dbReference type="InterPro" id="IPR003439">
    <property type="entry name" value="ABC_transporter-like_ATP-bd"/>
</dbReference>
<dbReference type="Proteomes" id="UP000812277">
    <property type="component" value="Unassembled WGS sequence"/>
</dbReference>
<dbReference type="RefSeq" id="WP_219873655.1">
    <property type="nucleotide sequence ID" value="NZ_JAHZIJ010000013.1"/>
</dbReference>
<sequence>MTLLTVEQLTKTFGGTCAVDGIGFTIHEGRCVALLGPNGAGKTTTIRMLTGLLAPTSGRIAFRGFAPGADHRSVIGFLPQIPALYGWMTGQEFLIYAGRLCGLSAKEAQIRCSGLLERVGIASAAKRRIAGYSGGMKQRLGLAQALIHRPKLLILDEPVSALDPIGRREVMELLRELKQETTILFSTHVLHDAEELCDDVLIMRAGRIAVGGAVSEIRNEHRQPILTLEIEQDEQSRNWLRGWLQAPPAYVQSTSANGGGARLVVTDVHAARRSLMGELLESDVRFTKLEIGHTTLEDLFMKVVTAS</sequence>
<evidence type="ECO:0000256" key="3">
    <source>
        <dbReference type="ARBA" id="ARBA00022741"/>
    </source>
</evidence>
<dbReference type="InterPro" id="IPR017871">
    <property type="entry name" value="ABC_transporter-like_CS"/>
</dbReference>
<proteinExistence type="inferred from homology"/>
<evidence type="ECO:0000256" key="4">
    <source>
        <dbReference type="ARBA" id="ARBA00022840"/>
    </source>
</evidence>
<dbReference type="SUPFAM" id="SSF52540">
    <property type="entry name" value="P-loop containing nucleoside triphosphate hydrolases"/>
    <property type="match status" value="1"/>
</dbReference>
<keyword evidence="7" id="KW-1185">Reference proteome</keyword>
<dbReference type="EMBL" id="JAHZIJ010000013">
    <property type="protein sequence ID" value="MBW7476411.1"/>
    <property type="molecule type" value="Genomic_DNA"/>
</dbReference>
<dbReference type="PANTHER" id="PTHR43335">
    <property type="entry name" value="ABC TRANSPORTER, ATP-BINDING PROTEIN"/>
    <property type="match status" value="1"/>
</dbReference>
<evidence type="ECO:0000259" key="5">
    <source>
        <dbReference type="PROSITE" id="PS50893"/>
    </source>
</evidence>
<evidence type="ECO:0000256" key="1">
    <source>
        <dbReference type="ARBA" id="ARBA00005417"/>
    </source>
</evidence>
<keyword evidence="3" id="KW-0547">Nucleotide-binding</keyword>
<dbReference type="PROSITE" id="PS50893">
    <property type="entry name" value="ABC_TRANSPORTER_2"/>
    <property type="match status" value="1"/>
</dbReference>
<evidence type="ECO:0000256" key="2">
    <source>
        <dbReference type="ARBA" id="ARBA00022448"/>
    </source>
</evidence>
<dbReference type="Gene3D" id="3.40.50.300">
    <property type="entry name" value="P-loop containing nucleotide triphosphate hydrolases"/>
    <property type="match status" value="1"/>
</dbReference>
<comment type="similarity">
    <text evidence="1">Belongs to the ABC transporter superfamily.</text>
</comment>
<comment type="caution">
    <text evidence="6">The sequence shown here is derived from an EMBL/GenBank/DDBJ whole genome shotgun (WGS) entry which is preliminary data.</text>
</comment>
<evidence type="ECO:0000313" key="6">
    <source>
        <dbReference type="EMBL" id="MBW7476411.1"/>
    </source>
</evidence>
<reference evidence="6 7" key="1">
    <citation type="submission" date="2021-07" db="EMBL/GenBank/DDBJ databases">
        <title>Paenibacillus radiodurans sp. nov., isolated from the southeastern edge of Tengger Desert.</title>
        <authorList>
            <person name="Zhang G."/>
        </authorList>
    </citation>
    <scope>NUCLEOTIDE SEQUENCE [LARGE SCALE GENOMIC DNA]</scope>
    <source>
        <strain evidence="6 7">DT7-4</strain>
    </source>
</reference>
<dbReference type="InterPro" id="IPR027417">
    <property type="entry name" value="P-loop_NTPase"/>
</dbReference>
<evidence type="ECO:0000313" key="7">
    <source>
        <dbReference type="Proteomes" id="UP000812277"/>
    </source>
</evidence>
<gene>
    <name evidence="6" type="ORF">K0T92_16890</name>
</gene>
<protein>
    <submittedName>
        <fullName evidence="6">ABC transporter ATP-binding protein</fullName>
    </submittedName>
</protein>
<dbReference type="PROSITE" id="PS00211">
    <property type="entry name" value="ABC_TRANSPORTER_1"/>
    <property type="match status" value="1"/>
</dbReference>
<accession>A0ABS7D978</accession>
<dbReference type="InterPro" id="IPR003593">
    <property type="entry name" value="AAA+_ATPase"/>
</dbReference>
<keyword evidence="2" id="KW-0813">Transport</keyword>
<dbReference type="SMART" id="SM00382">
    <property type="entry name" value="AAA"/>
    <property type="match status" value="1"/>
</dbReference>
<organism evidence="6 7">
    <name type="scientific">Paenibacillus oenotherae</name>
    <dbReference type="NCBI Taxonomy" id="1435645"/>
    <lineage>
        <taxon>Bacteria</taxon>
        <taxon>Bacillati</taxon>
        <taxon>Bacillota</taxon>
        <taxon>Bacilli</taxon>
        <taxon>Bacillales</taxon>
        <taxon>Paenibacillaceae</taxon>
        <taxon>Paenibacillus</taxon>
    </lineage>
</organism>
<dbReference type="PANTHER" id="PTHR43335:SF11">
    <property type="entry name" value="ABC TRANSPORTER RELATED"/>
    <property type="match status" value="1"/>
</dbReference>